<dbReference type="Gene3D" id="3.30.420.10">
    <property type="entry name" value="Ribonuclease H-like superfamily/Ribonuclease H"/>
    <property type="match status" value="1"/>
</dbReference>
<feature type="compositionally biased region" description="Basic and acidic residues" evidence="4">
    <location>
        <begin position="8"/>
        <end position="20"/>
    </location>
</feature>
<dbReference type="NCBIfam" id="NF006602">
    <property type="entry name" value="PRK09146.1"/>
    <property type="match status" value="1"/>
</dbReference>
<feature type="region of interest" description="Disordered" evidence="4">
    <location>
        <begin position="1"/>
        <end position="20"/>
    </location>
</feature>
<dbReference type="KEGG" id="dalk:DSCA_57370"/>
<dbReference type="Pfam" id="PF00929">
    <property type="entry name" value="RNase_T"/>
    <property type="match status" value="1"/>
</dbReference>
<evidence type="ECO:0000259" key="5">
    <source>
        <dbReference type="SMART" id="SM00479"/>
    </source>
</evidence>
<name>A0A5K7Z5C5_9BACT</name>
<keyword evidence="2" id="KW-0378">Hydrolase</keyword>
<dbReference type="AlphaFoldDB" id="A0A5K7Z5C5"/>
<dbReference type="EMBL" id="AP021874">
    <property type="protein sequence ID" value="BBO71807.1"/>
    <property type="molecule type" value="Genomic_DNA"/>
</dbReference>
<reference evidence="6 7" key="1">
    <citation type="submission" date="2019-11" db="EMBL/GenBank/DDBJ databases">
        <title>Comparative genomics of hydrocarbon-degrading Desulfosarcina strains.</title>
        <authorList>
            <person name="Watanabe M."/>
            <person name="Kojima H."/>
            <person name="Fukui M."/>
        </authorList>
    </citation>
    <scope>NUCLEOTIDE SEQUENCE [LARGE SCALE GENOMIC DNA]</scope>
    <source>
        <strain evidence="6 7">PL12</strain>
    </source>
</reference>
<dbReference type="GO" id="GO:0003676">
    <property type="term" value="F:nucleic acid binding"/>
    <property type="evidence" value="ECO:0007669"/>
    <property type="project" value="InterPro"/>
</dbReference>
<keyword evidence="1" id="KW-0540">Nuclease</keyword>
<dbReference type="RefSeq" id="WP_155319589.1">
    <property type="nucleotide sequence ID" value="NZ_AP021874.1"/>
</dbReference>
<dbReference type="CDD" id="cd06127">
    <property type="entry name" value="DEDDh"/>
    <property type="match status" value="1"/>
</dbReference>
<proteinExistence type="predicted"/>
<dbReference type="InterPro" id="IPR036397">
    <property type="entry name" value="RNaseH_sf"/>
</dbReference>
<evidence type="ECO:0000256" key="4">
    <source>
        <dbReference type="SAM" id="MobiDB-lite"/>
    </source>
</evidence>
<keyword evidence="3 6" id="KW-0269">Exonuclease</keyword>
<keyword evidence="7" id="KW-1185">Reference proteome</keyword>
<dbReference type="InterPro" id="IPR013520">
    <property type="entry name" value="Ribonucl_H"/>
</dbReference>
<dbReference type="PANTHER" id="PTHR30231">
    <property type="entry name" value="DNA POLYMERASE III SUBUNIT EPSILON"/>
    <property type="match status" value="1"/>
</dbReference>
<evidence type="ECO:0000256" key="2">
    <source>
        <dbReference type="ARBA" id="ARBA00022801"/>
    </source>
</evidence>
<protein>
    <submittedName>
        <fullName evidence="6">3'-5' exonuclease</fullName>
    </submittedName>
</protein>
<sequence>MTIFNADRPGRAGPDKSHEASVVDWPGRFAELAARTRDPRLRAYYRQPPVSARAPISHAPLMALDLETTGLDPGRDAIISIGFIPLDGHRIHCSGANNWVVRPSLPVEKFAVTIHGITNSVLKAAPRLADRFEPLLQAMAGKIIVVHCGDIERRFLEAASLMITGESLAFPVIDTMAIEERKHPQKRPGLFQRWFGNVQNPSLRLDASRARYGLPPYHPHHALTDALATAELLLAQLQDQYSPRTPVSALWG</sequence>
<dbReference type="OrthoDB" id="5497329at2"/>
<gene>
    <name evidence="6" type="ORF">DSCA_57370</name>
</gene>
<evidence type="ECO:0000256" key="3">
    <source>
        <dbReference type="ARBA" id="ARBA00022839"/>
    </source>
</evidence>
<dbReference type="InterPro" id="IPR012337">
    <property type="entry name" value="RNaseH-like_sf"/>
</dbReference>
<evidence type="ECO:0000313" key="7">
    <source>
        <dbReference type="Proteomes" id="UP000427906"/>
    </source>
</evidence>
<dbReference type="GO" id="GO:0005829">
    <property type="term" value="C:cytosol"/>
    <property type="evidence" value="ECO:0007669"/>
    <property type="project" value="TreeGrafter"/>
</dbReference>
<feature type="domain" description="Exonuclease" evidence="5">
    <location>
        <begin position="60"/>
        <end position="242"/>
    </location>
</feature>
<evidence type="ECO:0000313" key="6">
    <source>
        <dbReference type="EMBL" id="BBO71807.1"/>
    </source>
</evidence>
<accession>A0A5K7Z5C5</accession>
<dbReference type="Proteomes" id="UP000427906">
    <property type="component" value="Chromosome"/>
</dbReference>
<evidence type="ECO:0000256" key="1">
    <source>
        <dbReference type="ARBA" id="ARBA00022722"/>
    </source>
</evidence>
<organism evidence="6 7">
    <name type="scientific">Desulfosarcina alkanivorans</name>
    <dbReference type="NCBI Taxonomy" id="571177"/>
    <lineage>
        <taxon>Bacteria</taxon>
        <taxon>Pseudomonadati</taxon>
        <taxon>Thermodesulfobacteriota</taxon>
        <taxon>Desulfobacteria</taxon>
        <taxon>Desulfobacterales</taxon>
        <taxon>Desulfosarcinaceae</taxon>
        <taxon>Desulfosarcina</taxon>
    </lineage>
</organism>
<dbReference type="SMART" id="SM00479">
    <property type="entry name" value="EXOIII"/>
    <property type="match status" value="1"/>
</dbReference>
<dbReference type="PANTHER" id="PTHR30231:SF4">
    <property type="entry name" value="PROTEIN NEN2"/>
    <property type="match status" value="1"/>
</dbReference>
<dbReference type="GO" id="GO:0008408">
    <property type="term" value="F:3'-5' exonuclease activity"/>
    <property type="evidence" value="ECO:0007669"/>
    <property type="project" value="TreeGrafter"/>
</dbReference>
<dbReference type="SUPFAM" id="SSF53098">
    <property type="entry name" value="Ribonuclease H-like"/>
    <property type="match status" value="1"/>
</dbReference>
<dbReference type="GO" id="GO:0006259">
    <property type="term" value="P:DNA metabolic process"/>
    <property type="evidence" value="ECO:0007669"/>
    <property type="project" value="UniProtKB-ARBA"/>
</dbReference>